<feature type="chain" id="PRO_5045296004" evidence="1">
    <location>
        <begin position="22"/>
        <end position="483"/>
    </location>
</feature>
<sequence>MKSSYASGLCLALIATLTACGGGGNANLDAVAAAVAARTTTGSIASTPKGSIIDSKVTQQHSTADVDTAMQSLTTSAAGATPAASDMHIGAVESRAGDAICGVTIQHLTYSTLDPQGAPATATTALMVPNGTSADCTGSRPVLLYAHGTTTLKSYNAADPAKTPEAMMVEAYYAAHGYIVVMPNYLGYDTSSLSYHPYLNAEVQANDMIDGLRAGLAQVASDGKAQASKQLFIAGYSQGGHVAMATHKVLERDHANEFTVTAAGTMSGPYDLVQFGDDITSPDGTVDIGGVLFMPYLMRSYQNAYGGMYLQPSDVYQAPFDQTAPTIFPTDTPVSTLIANGSLPNDPTFRLLFGPGGLLTDSFRNAYPTSNFRAALARNTLLGWTPKAPVALCGGLDDPTVYYSNTTSMRDDFATRGLKVPTWDLETRSTLPEGKDASDIYDGFQLAKLKAGKNWEMKYHGELVPPFCHALVRGFFAQAMAKQ</sequence>
<dbReference type="InterPro" id="IPR005152">
    <property type="entry name" value="Lipase_secreted"/>
</dbReference>
<dbReference type="PANTHER" id="PTHR34853:SF1">
    <property type="entry name" value="LIPASE 5"/>
    <property type="match status" value="1"/>
</dbReference>
<proteinExistence type="predicted"/>
<dbReference type="Gene3D" id="3.40.50.1820">
    <property type="entry name" value="alpha/beta hydrolase"/>
    <property type="match status" value="1"/>
</dbReference>
<reference evidence="2 3" key="1">
    <citation type="submission" date="2024-03" db="EMBL/GenBank/DDBJ databases">
        <title>Novel species of the genus Variovorax.</title>
        <authorList>
            <person name="Liu Q."/>
            <person name="Xin Y.-H."/>
        </authorList>
    </citation>
    <scope>NUCLEOTIDE SEQUENCE [LARGE SCALE GENOMIC DNA]</scope>
    <source>
        <strain evidence="2 3">KACC 18901</strain>
    </source>
</reference>
<dbReference type="Proteomes" id="UP001367030">
    <property type="component" value="Unassembled WGS sequence"/>
</dbReference>
<dbReference type="PROSITE" id="PS51257">
    <property type="entry name" value="PROKAR_LIPOPROTEIN"/>
    <property type="match status" value="1"/>
</dbReference>
<gene>
    <name evidence="2" type="ORF">WKW79_11685</name>
</gene>
<dbReference type="PANTHER" id="PTHR34853">
    <property type="match status" value="1"/>
</dbReference>
<dbReference type="EMBL" id="JBBKZS010000004">
    <property type="protein sequence ID" value="MEJ8855236.1"/>
    <property type="molecule type" value="Genomic_DNA"/>
</dbReference>
<evidence type="ECO:0000256" key="1">
    <source>
        <dbReference type="SAM" id="SignalP"/>
    </source>
</evidence>
<organism evidence="2 3">
    <name type="scientific">Variovorax robiniae</name>
    <dbReference type="NCBI Taxonomy" id="1836199"/>
    <lineage>
        <taxon>Bacteria</taxon>
        <taxon>Pseudomonadati</taxon>
        <taxon>Pseudomonadota</taxon>
        <taxon>Betaproteobacteria</taxon>
        <taxon>Burkholderiales</taxon>
        <taxon>Comamonadaceae</taxon>
        <taxon>Variovorax</taxon>
    </lineage>
</organism>
<protein>
    <submittedName>
        <fullName evidence="2">Prolyl oligopeptidase family serine peptidase</fullName>
    </submittedName>
</protein>
<dbReference type="Pfam" id="PF07224">
    <property type="entry name" value="Chlorophyllase"/>
    <property type="match status" value="1"/>
</dbReference>
<accession>A0ABU8X5Z1</accession>
<evidence type="ECO:0000313" key="2">
    <source>
        <dbReference type="EMBL" id="MEJ8855236.1"/>
    </source>
</evidence>
<dbReference type="SUPFAM" id="SSF53474">
    <property type="entry name" value="alpha/beta-Hydrolases"/>
    <property type="match status" value="1"/>
</dbReference>
<dbReference type="InterPro" id="IPR017395">
    <property type="entry name" value="Chlorophyllase-like"/>
</dbReference>
<keyword evidence="1" id="KW-0732">Signal</keyword>
<dbReference type="InterPro" id="IPR029058">
    <property type="entry name" value="AB_hydrolase_fold"/>
</dbReference>
<dbReference type="RefSeq" id="WP_340335322.1">
    <property type="nucleotide sequence ID" value="NZ_JBBKZS010000004.1"/>
</dbReference>
<evidence type="ECO:0000313" key="3">
    <source>
        <dbReference type="Proteomes" id="UP001367030"/>
    </source>
</evidence>
<dbReference type="Gene3D" id="1.10.260.160">
    <property type="match status" value="1"/>
</dbReference>
<feature type="signal peptide" evidence="1">
    <location>
        <begin position="1"/>
        <end position="21"/>
    </location>
</feature>
<comment type="caution">
    <text evidence="2">The sequence shown here is derived from an EMBL/GenBank/DDBJ whole genome shotgun (WGS) entry which is preliminary data.</text>
</comment>
<name>A0ABU8X5Z1_9BURK</name>
<keyword evidence="3" id="KW-1185">Reference proteome</keyword>